<evidence type="ECO:0000313" key="2">
    <source>
        <dbReference type="EnsemblPlants" id="KRG97312"/>
    </source>
</evidence>
<dbReference type="InParanoid" id="A0A0R0EU62"/>
<dbReference type="EMBL" id="CM000852">
    <property type="protein sequence ID" value="KRG97312.1"/>
    <property type="molecule type" value="Genomic_DNA"/>
</dbReference>
<dbReference type="AlphaFoldDB" id="A0A0R0EU62"/>
<gene>
    <name evidence="1" type="ORF">GLYMA_19G264100</name>
</gene>
<evidence type="ECO:0000313" key="3">
    <source>
        <dbReference type="Proteomes" id="UP000008827"/>
    </source>
</evidence>
<keyword evidence="3" id="KW-1185">Reference proteome</keyword>
<reference evidence="1 2" key="1">
    <citation type="journal article" date="2010" name="Nature">
        <title>Genome sequence of the palaeopolyploid soybean.</title>
        <authorList>
            <person name="Schmutz J."/>
            <person name="Cannon S.B."/>
            <person name="Schlueter J."/>
            <person name="Ma J."/>
            <person name="Mitros T."/>
            <person name="Nelson W."/>
            <person name="Hyten D.L."/>
            <person name="Song Q."/>
            <person name="Thelen J.J."/>
            <person name="Cheng J."/>
            <person name="Xu D."/>
            <person name="Hellsten U."/>
            <person name="May G.D."/>
            <person name="Yu Y."/>
            <person name="Sakurai T."/>
            <person name="Umezawa T."/>
            <person name="Bhattacharyya M.K."/>
            <person name="Sandhu D."/>
            <person name="Valliyodan B."/>
            <person name="Lindquist E."/>
            <person name="Peto M."/>
            <person name="Grant D."/>
            <person name="Shu S."/>
            <person name="Goodstein D."/>
            <person name="Barry K."/>
            <person name="Futrell-Griggs M."/>
            <person name="Abernathy B."/>
            <person name="Du J."/>
            <person name="Tian Z."/>
            <person name="Zhu L."/>
            <person name="Gill N."/>
            <person name="Joshi T."/>
            <person name="Libault M."/>
            <person name="Sethuraman A."/>
            <person name="Zhang X.-C."/>
            <person name="Shinozaki K."/>
            <person name="Nguyen H.T."/>
            <person name="Wing R.A."/>
            <person name="Cregan P."/>
            <person name="Specht J."/>
            <person name="Grimwood J."/>
            <person name="Rokhsar D."/>
            <person name="Stacey G."/>
            <person name="Shoemaker R.C."/>
            <person name="Jackson S.A."/>
        </authorList>
    </citation>
    <scope>NUCLEOTIDE SEQUENCE [LARGE SCALE GENOMIC DNA]</scope>
    <source>
        <strain evidence="2">cv. Williams 82</strain>
        <tissue evidence="1">Callus</tissue>
    </source>
</reference>
<name>A0A0R0EU62_SOYBN</name>
<protein>
    <submittedName>
        <fullName evidence="1 2">Uncharacterized protein</fullName>
    </submittedName>
</protein>
<dbReference type="Gramene" id="KRG97312">
    <property type="protein sequence ID" value="KRG97312"/>
    <property type="gene ID" value="GLYMA_19G264100"/>
</dbReference>
<sequence>MCMMAILKRKFDFKFIRISPQISEITNCPSHGRALNALTHRKPSFCDLPPFSS</sequence>
<organism evidence="1">
    <name type="scientific">Glycine max</name>
    <name type="common">Soybean</name>
    <name type="synonym">Glycine hispida</name>
    <dbReference type="NCBI Taxonomy" id="3847"/>
    <lineage>
        <taxon>Eukaryota</taxon>
        <taxon>Viridiplantae</taxon>
        <taxon>Streptophyta</taxon>
        <taxon>Embryophyta</taxon>
        <taxon>Tracheophyta</taxon>
        <taxon>Spermatophyta</taxon>
        <taxon>Magnoliopsida</taxon>
        <taxon>eudicotyledons</taxon>
        <taxon>Gunneridae</taxon>
        <taxon>Pentapetalae</taxon>
        <taxon>rosids</taxon>
        <taxon>fabids</taxon>
        <taxon>Fabales</taxon>
        <taxon>Fabaceae</taxon>
        <taxon>Papilionoideae</taxon>
        <taxon>50 kb inversion clade</taxon>
        <taxon>NPAAA clade</taxon>
        <taxon>indigoferoid/millettioid clade</taxon>
        <taxon>Phaseoleae</taxon>
        <taxon>Glycine</taxon>
        <taxon>Glycine subgen. Soja</taxon>
    </lineage>
</organism>
<dbReference type="EnsemblPlants" id="KRG97312">
    <property type="protein sequence ID" value="KRG97312"/>
    <property type="gene ID" value="GLYMA_19G264100"/>
</dbReference>
<proteinExistence type="predicted"/>
<reference evidence="1" key="3">
    <citation type="submission" date="2018-07" db="EMBL/GenBank/DDBJ databases">
        <title>WGS assembly of Glycine max.</title>
        <authorList>
            <person name="Schmutz J."/>
            <person name="Cannon S."/>
            <person name="Schlueter J."/>
            <person name="Ma J."/>
            <person name="Mitros T."/>
            <person name="Nelson W."/>
            <person name="Hyten D."/>
            <person name="Song Q."/>
            <person name="Thelen J."/>
            <person name="Cheng J."/>
            <person name="Xu D."/>
            <person name="Hellsten U."/>
            <person name="May G."/>
            <person name="Yu Y."/>
            <person name="Sakurai T."/>
            <person name="Umezawa T."/>
            <person name="Bhattacharyya M."/>
            <person name="Sandhu D."/>
            <person name="Valliyodan B."/>
            <person name="Lindquist E."/>
            <person name="Peto M."/>
            <person name="Grant D."/>
            <person name="Shu S."/>
            <person name="Goodstein D."/>
            <person name="Barry K."/>
            <person name="Futrell-Griggs M."/>
            <person name="Abernathy B."/>
            <person name="Du J."/>
            <person name="Tian Z."/>
            <person name="Zhu L."/>
            <person name="Gill N."/>
            <person name="Joshi T."/>
            <person name="Libault M."/>
            <person name="Sethuraman A."/>
            <person name="Zhang X."/>
            <person name="Shinozaki K."/>
            <person name="Nguyen H."/>
            <person name="Wing R."/>
            <person name="Cregan P."/>
            <person name="Specht J."/>
            <person name="Grimwood J."/>
            <person name="Rokhsar D."/>
            <person name="Stacey G."/>
            <person name="Shoemaker R."/>
            <person name="Jackson S."/>
        </authorList>
    </citation>
    <scope>NUCLEOTIDE SEQUENCE</scope>
    <source>
        <tissue evidence="1">Callus</tissue>
    </source>
</reference>
<reference evidence="2" key="2">
    <citation type="submission" date="2018-02" db="UniProtKB">
        <authorList>
            <consortium name="EnsemblPlants"/>
        </authorList>
    </citation>
    <scope>IDENTIFICATION</scope>
    <source>
        <strain evidence="2">Williams 82</strain>
    </source>
</reference>
<dbReference type="Proteomes" id="UP000008827">
    <property type="component" value="Chromosome 19"/>
</dbReference>
<evidence type="ECO:0000313" key="1">
    <source>
        <dbReference type="EMBL" id="KRG97312.1"/>
    </source>
</evidence>
<accession>A0A0R0EU62</accession>